<evidence type="ECO:0000256" key="3">
    <source>
        <dbReference type="ARBA" id="ARBA00022989"/>
    </source>
</evidence>
<keyword evidence="2 5" id="KW-0812">Transmembrane</keyword>
<dbReference type="InterPro" id="IPR011701">
    <property type="entry name" value="MFS"/>
</dbReference>
<evidence type="ECO:0000313" key="7">
    <source>
        <dbReference type="EMBL" id="CAK8677553.1"/>
    </source>
</evidence>
<keyword evidence="4 5" id="KW-0472">Membrane</keyword>
<organism evidence="7 8">
    <name type="scientific">Clavelina lepadiformis</name>
    <name type="common">Light-bulb sea squirt</name>
    <name type="synonym">Ascidia lepadiformis</name>
    <dbReference type="NCBI Taxonomy" id="159417"/>
    <lineage>
        <taxon>Eukaryota</taxon>
        <taxon>Metazoa</taxon>
        <taxon>Chordata</taxon>
        <taxon>Tunicata</taxon>
        <taxon>Ascidiacea</taxon>
        <taxon>Aplousobranchia</taxon>
        <taxon>Clavelinidae</taxon>
        <taxon>Clavelina</taxon>
    </lineage>
</organism>
<dbReference type="InterPro" id="IPR020846">
    <property type="entry name" value="MFS_dom"/>
</dbReference>
<feature type="transmembrane region" description="Helical" evidence="5">
    <location>
        <begin position="103"/>
        <end position="123"/>
    </location>
</feature>
<dbReference type="Pfam" id="PF07690">
    <property type="entry name" value="MFS_1"/>
    <property type="match status" value="1"/>
</dbReference>
<feature type="transmembrane region" description="Helical" evidence="5">
    <location>
        <begin position="456"/>
        <end position="475"/>
    </location>
</feature>
<dbReference type="EMBL" id="CAWYQH010000046">
    <property type="protein sequence ID" value="CAK8677553.1"/>
    <property type="molecule type" value="Genomic_DNA"/>
</dbReference>
<accession>A0ABP0FHJ2</accession>
<keyword evidence="8" id="KW-1185">Reference proteome</keyword>
<feature type="transmembrane region" description="Helical" evidence="5">
    <location>
        <begin position="366"/>
        <end position="395"/>
    </location>
</feature>
<comment type="subcellular location">
    <subcellularLocation>
        <location evidence="1">Membrane</location>
        <topology evidence="1">Multi-pass membrane protein</topology>
    </subcellularLocation>
</comment>
<reference evidence="7 8" key="1">
    <citation type="submission" date="2024-02" db="EMBL/GenBank/DDBJ databases">
        <authorList>
            <person name="Daric V."/>
            <person name="Darras S."/>
        </authorList>
    </citation>
    <scope>NUCLEOTIDE SEQUENCE [LARGE SCALE GENOMIC DNA]</scope>
</reference>
<evidence type="ECO:0000256" key="4">
    <source>
        <dbReference type="ARBA" id="ARBA00023136"/>
    </source>
</evidence>
<dbReference type="Gene3D" id="1.20.1250.20">
    <property type="entry name" value="MFS general substrate transporter like domains"/>
    <property type="match status" value="2"/>
</dbReference>
<dbReference type="SUPFAM" id="SSF103473">
    <property type="entry name" value="MFS general substrate transporter"/>
    <property type="match status" value="1"/>
</dbReference>
<dbReference type="PANTHER" id="PTHR11662:SF399">
    <property type="entry name" value="FI19708P1-RELATED"/>
    <property type="match status" value="1"/>
</dbReference>
<sequence length="516" mass="56973">MEMNLDKQKETKEELKEVKLRFYQKQTSGCYVKARHVLVGMGFLVIFNIYVLRTILSVAIVAMVNSTEETGNLSDTCPDRGQVIENQTNSNGIFDWDSANQGLLLGCYYYGYVISNVPGAWLAKRYGFKLVIGVSMLVSAILTLATPLAAYASFELLVALQIFLGLIQGVASPSMQGAWSFWSPPKEKSTLSSAAMSGSSFGACVTLPIGIVAELLGWEAVFYVTGGYVLLWTFVWFVLIYNRPNDHPRISKEERLYINESIGLEREKEEKTAKIRTPWRGMFTSVPLWAINIAHFCGNWGNYTLLTMLPTFLSTILKFDLSLIGGLTALPFLLQWIFTLISGYLTDFFIRRLILSTIAVRKLNTIIGLGVPGICIILAGYVGCNAAAVIAFLALSVAFNAFATPGCKLNVLDIAPKYCGITYAISNAIANTTGFLAPQVVGLILLNGNNLGQWQLVFWISSAFYFLGILIYLPFASAKEQSWAKGEIVRTKDGVEVEVLMEDLPSVSAQQNRMQL</sequence>
<feature type="domain" description="Major facilitator superfamily (MFS) profile" evidence="6">
    <location>
        <begin position="34"/>
        <end position="480"/>
    </location>
</feature>
<feature type="transmembrane region" description="Helical" evidence="5">
    <location>
        <begin position="37"/>
        <end position="64"/>
    </location>
</feature>
<feature type="transmembrane region" description="Helical" evidence="5">
    <location>
        <begin position="281"/>
        <end position="301"/>
    </location>
</feature>
<dbReference type="InterPro" id="IPR050382">
    <property type="entry name" value="MFS_Na/Anion_cotransporter"/>
</dbReference>
<evidence type="ECO:0000256" key="2">
    <source>
        <dbReference type="ARBA" id="ARBA00022692"/>
    </source>
</evidence>
<keyword evidence="3 5" id="KW-1133">Transmembrane helix</keyword>
<gene>
    <name evidence="7" type="ORF">CVLEPA_LOCUS6920</name>
</gene>
<dbReference type="InterPro" id="IPR036259">
    <property type="entry name" value="MFS_trans_sf"/>
</dbReference>
<feature type="transmembrane region" description="Helical" evidence="5">
    <location>
        <begin position="158"/>
        <end position="182"/>
    </location>
</feature>
<feature type="transmembrane region" description="Helical" evidence="5">
    <location>
        <begin position="321"/>
        <end position="345"/>
    </location>
</feature>
<dbReference type="Proteomes" id="UP001642483">
    <property type="component" value="Unassembled WGS sequence"/>
</dbReference>
<evidence type="ECO:0000313" key="8">
    <source>
        <dbReference type="Proteomes" id="UP001642483"/>
    </source>
</evidence>
<feature type="transmembrane region" description="Helical" evidence="5">
    <location>
        <begin position="194"/>
        <end position="216"/>
    </location>
</feature>
<dbReference type="PROSITE" id="PS50850">
    <property type="entry name" value="MFS"/>
    <property type="match status" value="1"/>
</dbReference>
<evidence type="ECO:0000256" key="5">
    <source>
        <dbReference type="SAM" id="Phobius"/>
    </source>
</evidence>
<comment type="caution">
    <text evidence="7">The sequence shown here is derived from an EMBL/GenBank/DDBJ whole genome shotgun (WGS) entry which is preliminary data.</text>
</comment>
<protein>
    <recommendedName>
        <fullName evidence="6">Major facilitator superfamily (MFS) profile domain-containing protein</fullName>
    </recommendedName>
</protein>
<feature type="transmembrane region" description="Helical" evidence="5">
    <location>
        <begin position="130"/>
        <end position="152"/>
    </location>
</feature>
<dbReference type="CDD" id="cd17318">
    <property type="entry name" value="MFS_SLC17"/>
    <property type="match status" value="1"/>
</dbReference>
<feature type="transmembrane region" description="Helical" evidence="5">
    <location>
        <begin position="222"/>
        <end position="242"/>
    </location>
</feature>
<evidence type="ECO:0000259" key="6">
    <source>
        <dbReference type="PROSITE" id="PS50850"/>
    </source>
</evidence>
<name>A0ABP0FHJ2_CLALP</name>
<evidence type="ECO:0000256" key="1">
    <source>
        <dbReference type="ARBA" id="ARBA00004141"/>
    </source>
</evidence>
<proteinExistence type="predicted"/>
<dbReference type="PANTHER" id="PTHR11662">
    <property type="entry name" value="SOLUTE CARRIER FAMILY 17"/>
    <property type="match status" value="1"/>
</dbReference>